<dbReference type="VEuPathDB" id="AmoebaDB:KM1_014530"/>
<feature type="region of interest" description="Disordered" evidence="2">
    <location>
        <begin position="52"/>
        <end position="77"/>
    </location>
</feature>
<protein>
    <submittedName>
        <fullName evidence="3">Uncharacterized protein</fullName>
    </submittedName>
</protein>
<evidence type="ECO:0000256" key="2">
    <source>
        <dbReference type="SAM" id="MobiDB-lite"/>
    </source>
</evidence>
<sequence>MSSKQLPKPKSPRAIPSLIMDKRKSIKYYSSTNSTPRSRCSPRNSINTITISPQNELKSFNRNPHSSPKLLSSQNSKRKSIISPQLLTIEKESQSLTNSIKEMIGISINRNNDETDIWEKMLLSCDVGITSAVIQYLERQELTQDEKEINSIMLFNFFNEHNKLTELINFCIERDIYLKYDDLNTYSPYVTLYKCMLGYTQKYYFSQFSAFYQKKATKMKDTSLDDCQSSKTVKNMVAFKSILEDIVSLMTDDSIVPIYIKYTWSTIYKLLYKTNPDIVMKYMYLNMFLIPFNDIIEELMKVISSQHLNTLLNVSKCFHEIISPSNKTLPYPFWKEWIATKCIDLKTKLNNYIIQISKFYCDESDVIMDLPQNLVIPLIDYLKTDWESLYGYLSEEGYRMIELRMTSQLEMKQRVLSLVHQINQLRVSTFNENQMYLQKMSEMKMRMKDLQEERRYLRQLFREKLGVGICYDDEGHLSNEEIIE</sequence>
<dbReference type="VEuPathDB" id="AmoebaDB:EHI5A_011550"/>
<comment type="caution">
    <text evidence="3">The sequence shown here is derived from an EMBL/GenBank/DDBJ whole genome shotgun (WGS) entry which is preliminary data.</text>
</comment>
<accession>A0A5K1UMS4</accession>
<evidence type="ECO:0000313" key="3">
    <source>
        <dbReference type="EMBL" id="GAT95588.1"/>
    </source>
</evidence>
<feature type="region of interest" description="Disordered" evidence="2">
    <location>
        <begin position="28"/>
        <end position="47"/>
    </location>
</feature>
<gene>
    <name evidence="3" type="ORF">CL6EHI_076790</name>
</gene>
<evidence type="ECO:0000256" key="1">
    <source>
        <dbReference type="SAM" id="Coils"/>
    </source>
</evidence>
<dbReference type="VEuPathDB" id="AmoebaDB:EHI7A_023930"/>
<keyword evidence="1" id="KW-0175">Coiled coil</keyword>
<dbReference type="VEuPathDB" id="AmoebaDB:EHI8A_112430"/>
<dbReference type="OMA" id="TANEYWK"/>
<dbReference type="VEuPathDB" id="AmoebaDB:EHI_076790"/>
<name>A0A5K1UMS4_ENTHI</name>
<reference evidence="3 4" key="1">
    <citation type="submission" date="2016-05" db="EMBL/GenBank/DDBJ databases">
        <title>First whole genome sequencing of Entamoeba histolytica HM1:IMSS-clone-6.</title>
        <authorList>
            <person name="Mukherjee Avik.K."/>
            <person name="Izumyama S."/>
            <person name="Nakada-Tsukui K."/>
            <person name="Nozaki T."/>
        </authorList>
    </citation>
    <scope>NUCLEOTIDE SEQUENCE [LARGE SCALE GENOMIC DNA]</scope>
    <source>
        <strain evidence="3 4">HM1:IMSS clone 6</strain>
    </source>
</reference>
<dbReference type="AlphaFoldDB" id="A0A5K1UMS4"/>
<organism evidence="3 4">
    <name type="scientific">Entamoeba histolytica</name>
    <dbReference type="NCBI Taxonomy" id="5759"/>
    <lineage>
        <taxon>Eukaryota</taxon>
        <taxon>Amoebozoa</taxon>
        <taxon>Evosea</taxon>
        <taxon>Archamoebae</taxon>
        <taxon>Mastigamoebida</taxon>
        <taxon>Entamoebidae</taxon>
        <taxon>Entamoeba</taxon>
    </lineage>
</organism>
<dbReference type="EMBL" id="BDEQ01000001">
    <property type="protein sequence ID" value="GAT95588.1"/>
    <property type="molecule type" value="Genomic_DNA"/>
</dbReference>
<proteinExistence type="predicted"/>
<evidence type="ECO:0000313" key="4">
    <source>
        <dbReference type="Proteomes" id="UP000078387"/>
    </source>
</evidence>
<dbReference type="VEuPathDB" id="AmoebaDB:EHI8A_063340"/>
<feature type="compositionally biased region" description="Polar residues" evidence="2">
    <location>
        <begin position="52"/>
        <end position="75"/>
    </location>
</feature>
<dbReference type="Proteomes" id="UP000078387">
    <property type="component" value="Unassembled WGS sequence"/>
</dbReference>
<feature type="coiled-coil region" evidence="1">
    <location>
        <begin position="433"/>
        <end position="460"/>
    </location>
</feature>